<evidence type="ECO:0000313" key="4">
    <source>
        <dbReference type="Proteomes" id="UP000008461"/>
    </source>
</evidence>
<feature type="chain" id="PRO_5003310302" evidence="2">
    <location>
        <begin position="31"/>
        <end position="232"/>
    </location>
</feature>
<gene>
    <name evidence="3" type="ordered locus">Halhy_0161</name>
</gene>
<accession>F4KTT0</accession>
<evidence type="ECO:0000256" key="1">
    <source>
        <dbReference type="SAM" id="Coils"/>
    </source>
</evidence>
<sequence>MLPVKSSHFIVALLSFVLVNFFACSPDRNAQNWVRKTERQWVKLEKKQPAWLETLDAHSLNNQLQFLSMSQEQAVAWVGKPLNPAIKKNIENLDRRLKRAQTRLKLQQNDPSIYNLGLRLYTLYGHDQKLETAKVEMLEKYLDQAPQYYRQARQKLASPEASRCDSAVLQHIASVTFLRGALSKQLDGSQITVEKTKVLYKKINRACFYMKDYLAWCRSVAFEARQLSKFTK</sequence>
<reference key="2">
    <citation type="submission" date="2011-04" db="EMBL/GenBank/DDBJ databases">
        <title>Complete sequence of chromosome of Haliscomenobacter hydrossis DSM 1100.</title>
        <authorList>
            <consortium name="US DOE Joint Genome Institute (JGI-PGF)"/>
            <person name="Lucas S."/>
            <person name="Han J."/>
            <person name="Lapidus A."/>
            <person name="Bruce D."/>
            <person name="Goodwin L."/>
            <person name="Pitluck S."/>
            <person name="Peters L."/>
            <person name="Kyrpides N."/>
            <person name="Mavromatis K."/>
            <person name="Ivanova N."/>
            <person name="Ovchinnikova G."/>
            <person name="Pagani I."/>
            <person name="Daligault H."/>
            <person name="Detter J.C."/>
            <person name="Han C."/>
            <person name="Land M."/>
            <person name="Hauser L."/>
            <person name="Markowitz V."/>
            <person name="Cheng J.-F."/>
            <person name="Hugenholtz P."/>
            <person name="Woyke T."/>
            <person name="Wu D."/>
            <person name="Verbarg S."/>
            <person name="Frueling A."/>
            <person name="Brambilla E."/>
            <person name="Klenk H.-P."/>
            <person name="Eisen J.A."/>
        </authorList>
    </citation>
    <scope>NUCLEOTIDE SEQUENCE</scope>
    <source>
        <strain>DSM 1100</strain>
    </source>
</reference>
<organism evidence="3 4">
    <name type="scientific">Haliscomenobacter hydrossis (strain ATCC 27775 / DSM 1100 / LMG 10767 / O)</name>
    <dbReference type="NCBI Taxonomy" id="760192"/>
    <lineage>
        <taxon>Bacteria</taxon>
        <taxon>Pseudomonadati</taxon>
        <taxon>Bacteroidota</taxon>
        <taxon>Saprospiria</taxon>
        <taxon>Saprospirales</taxon>
        <taxon>Haliscomenobacteraceae</taxon>
        <taxon>Haliscomenobacter</taxon>
    </lineage>
</organism>
<evidence type="ECO:0000313" key="3">
    <source>
        <dbReference type="EMBL" id="AEE48074.1"/>
    </source>
</evidence>
<dbReference type="RefSeq" id="WP_013762638.1">
    <property type="nucleotide sequence ID" value="NC_015510.1"/>
</dbReference>
<dbReference type="AlphaFoldDB" id="F4KTT0"/>
<proteinExistence type="predicted"/>
<keyword evidence="4" id="KW-1185">Reference proteome</keyword>
<keyword evidence="2" id="KW-0732">Signal</keyword>
<reference evidence="3 4" key="1">
    <citation type="journal article" date="2011" name="Stand. Genomic Sci.">
        <title>Complete genome sequence of Haliscomenobacter hydrossis type strain (O).</title>
        <authorList>
            <consortium name="US DOE Joint Genome Institute (JGI-PGF)"/>
            <person name="Daligault H."/>
            <person name="Lapidus A."/>
            <person name="Zeytun A."/>
            <person name="Nolan M."/>
            <person name="Lucas S."/>
            <person name="Del Rio T.G."/>
            <person name="Tice H."/>
            <person name="Cheng J.F."/>
            <person name="Tapia R."/>
            <person name="Han C."/>
            <person name="Goodwin L."/>
            <person name="Pitluck S."/>
            <person name="Liolios K."/>
            <person name="Pagani I."/>
            <person name="Ivanova N."/>
            <person name="Huntemann M."/>
            <person name="Mavromatis K."/>
            <person name="Mikhailova N."/>
            <person name="Pati A."/>
            <person name="Chen A."/>
            <person name="Palaniappan K."/>
            <person name="Land M."/>
            <person name="Hauser L."/>
            <person name="Brambilla E.M."/>
            <person name="Rohde M."/>
            <person name="Verbarg S."/>
            <person name="Goker M."/>
            <person name="Bristow J."/>
            <person name="Eisen J.A."/>
            <person name="Markowitz V."/>
            <person name="Hugenholtz P."/>
            <person name="Kyrpides N.C."/>
            <person name="Klenk H.P."/>
            <person name="Woyke T."/>
        </authorList>
    </citation>
    <scope>NUCLEOTIDE SEQUENCE [LARGE SCALE GENOMIC DNA]</scope>
    <source>
        <strain evidence="4">ATCC 27775 / DSM 1100 / LMG 10767 / O</strain>
    </source>
</reference>
<feature type="coiled-coil region" evidence="1">
    <location>
        <begin position="83"/>
        <end position="110"/>
    </location>
</feature>
<dbReference type="STRING" id="760192.Halhy_0161"/>
<protein>
    <submittedName>
        <fullName evidence="3">Uncharacterized protein</fullName>
    </submittedName>
</protein>
<feature type="signal peptide" evidence="2">
    <location>
        <begin position="1"/>
        <end position="30"/>
    </location>
</feature>
<dbReference type="KEGG" id="hhy:Halhy_0161"/>
<dbReference type="HOGENOM" id="CLU_1193467_0_0_10"/>
<name>F4KTT0_HALH1</name>
<evidence type="ECO:0000256" key="2">
    <source>
        <dbReference type="SAM" id="SignalP"/>
    </source>
</evidence>
<dbReference type="Proteomes" id="UP000008461">
    <property type="component" value="Chromosome"/>
</dbReference>
<dbReference type="EMBL" id="CP002691">
    <property type="protein sequence ID" value="AEE48074.1"/>
    <property type="molecule type" value="Genomic_DNA"/>
</dbReference>
<keyword evidence="1" id="KW-0175">Coiled coil</keyword>